<dbReference type="InterPro" id="IPR001633">
    <property type="entry name" value="EAL_dom"/>
</dbReference>
<dbReference type="PROSITE" id="PS50887">
    <property type="entry name" value="GGDEF"/>
    <property type="match status" value="1"/>
</dbReference>
<evidence type="ECO:0000256" key="1">
    <source>
        <dbReference type="SAM" id="MobiDB-lite"/>
    </source>
</evidence>
<feature type="compositionally biased region" description="Basic and acidic residues" evidence="1">
    <location>
        <begin position="331"/>
        <end position="340"/>
    </location>
</feature>
<dbReference type="InterPro" id="IPR043128">
    <property type="entry name" value="Rev_trsase/Diguanyl_cyclase"/>
</dbReference>
<dbReference type="InterPro" id="IPR029787">
    <property type="entry name" value="Nucleotide_cyclase"/>
</dbReference>
<sequence>MGGGRQQGRGRDVAAEGSFADFRDAAQVVLEDLRGRVGLDSWLVARRTGGDSVVLAAAEDDPFGLAPGASRPFEDTYCVRVLDGRAPAAAADLDEHPALVQARAANGVPARSVLVLPLPGPDGEVLGTLCATGRAPYPGGQPELDAALPTVRVQASLLGALLARELRLAEAARRAERAEAAATTDVLTGVGNRRAWDEALAHEEARATRYAGDVALVVVDLDGLKAVNDEQGHSAGDELLRVAARVLRARARESDLVARLGGDEFGLLLPGTDGAGAAALAAQLRGLLAAEGVGASVGAAARPTSGSLADAWRAADASMYAEKVARRSRALAERAGERPRPAGRAGSAAQAAQAAAAPAPPASVDALLRLARDQLGMEVAFLNRFDGEQRTFRNVQARVPLPFAAGRTEPRQGTYCQMIVDGALGEVTPDTSRDDRVRDLPITAELGIGAYVGVPVHLRDGRLYGTLCAFSREPDPTLRDRDAQVLRSLRQVVADVAEREDGEEARRHEVLARLDALQAEGGPQMVFQPVLELDGLGQVGVEALSRFPTGSPDAWFAAAAAAGAGPDLELRAVARALEALEHVEGFLALNVSPATVATPELARRLAPYPPGRIVLEVTEHEAIADYDGLNAALRPLRGAGVRLAVDDAGAGFASMRHVLALAPDVLKLDTSLVRGIDAHPGRQALATALATFAAATGATVVGEGIETQAELDLLRDLGIAHGQGFHLARPAPLPVPAG</sequence>
<dbReference type="NCBIfam" id="TIGR00254">
    <property type="entry name" value="GGDEF"/>
    <property type="match status" value="1"/>
</dbReference>
<dbReference type="SUPFAM" id="SSF141868">
    <property type="entry name" value="EAL domain-like"/>
    <property type="match status" value="1"/>
</dbReference>
<feature type="domain" description="GGDEF" evidence="3">
    <location>
        <begin position="212"/>
        <end position="335"/>
    </location>
</feature>
<dbReference type="PANTHER" id="PTHR33121:SF76">
    <property type="entry name" value="SIGNALING PROTEIN"/>
    <property type="match status" value="1"/>
</dbReference>
<dbReference type="AlphaFoldDB" id="A0A3A3YT18"/>
<protein>
    <submittedName>
        <fullName evidence="4">EAL domain-containing protein</fullName>
    </submittedName>
</protein>
<dbReference type="SUPFAM" id="SSF55073">
    <property type="entry name" value="Nucleotide cyclase"/>
    <property type="match status" value="1"/>
</dbReference>
<feature type="domain" description="EAL" evidence="2">
    <location>
        <begin position="507"/>
        <end position="738"/>
    </location>
</feature>
<gene>
    <name evidence="4" type="ORF">D5H78_16125</name>
</gene>
<feature type="region of interest" description="Disordered" evidence="1">
    <location>
        <begin position="331"/>
        <end position="356"/>
    </location>
</feature>
<dbReference type="Gene3D" id="3.30.70.270">
    <property type="match status" value="1"/>
</dbReference>
<dbReference type="InterPro" id="IPR029016">
    <property type="entry name" value="GAF-like_dom_sf"/>
</dbReference>
<organism evidence="4 5">
    <name type="scientific">Vallicoccus soli</name>
    <dbReference type="NCBI Taxonomy" id="2339232"/>
    <lineage>
        <taxon>Bacteria</taxon>
        <taxon>Bacillati</taxon>
        <taxon>Actinomycetota</taxon>
        <taxon>Actinomycetes</taxon>
        <taxon>Motilibacterales</taxon>
        <taxon>Vallicoccaceae</taxon>
        <taxon>Vallicoccus</taxon>
    </lineage>
</organism>
<feature type="compositionally biased region" description="Low complexity" evidence="1">
    <location>
        <begin position="342"/>
        <end position="356"/>
    </location>
</feature>
<dbReference type="CDD" id="cd01949">
    <property type="entry name" value="GGDEF"/>
    <property type="match status" value="1"/>
</dbReference>
<evidence type="ECO:0000259" key="3">
    <source>
        <dbReference type="PROSITE" id="PS50887"/>
    </source>
</evidence>
<dbReference type="InterPro" id="IPR003018">
    <property type="entry name" value="GAF"/>
</dbReference>
<dbReference type="Gene3D" id="3.30.450.40">
    <property type="match status" value="2"/>
</dbReference>
<dbReference type="Gene3D" id="3.20.20.450">
    <property type="entry name" value="EAL domain"/>
    <property type="match status" value="1"/>
</dbReference>
<dbReference type="PROSITE" id="PS50883">
    <property type="entry name" value="EAL"/>
    <property type="match status" value="1"/>
</dbReference>
<dbReference type="OrthoDB" id="23692at2"/>
<evidence type="ECO:0000313" key="4">
    <source>
        <dbReference type="EMBL" id="RJK93840.1"/>
    </source>
</evidence>
<dbReference type="Pfam" id="PF00563">
    <property type="entry name" value="EAL"/>
    <property type="match status" value="1"/>
</dbReference>
<dbReference type="CDD" id="cd01948">
    <property type="entry name" value="EAL"/>
    <property type="match status" value="1"/>
</dbReference>
<dbReference type="InterPro" id="IPR000160">
    <property type="entry name" value="GGDEF_dom"/>
</dbReference>
<dbReference type="SMART" id="SM00267">
    <property type="entry name" value="GGDEF"/>
    <property type="match status" value="1"/>
</dbReference>
<name>A0A3A3YT18_9ACTN</name>
<proteinExistence type="predicted"/>
<dbReference type="SMART" id="SM00052">
    <property type="entry name" value="EAL"/>
    <property type="match status" value="1"/>
</dbReference>
<dbReference type="PANTHER" id="PTHR33121">
    <property type="entry name" value="CYCLIC DI-GMP PHOSPHODIESTERASE PDEF"/>
    <property type="match status" value="1"/>
</dbReference>
<dbReference type="Pfam" id="PF00990">
    <property type="entry name" value="GGDEF"/>
    <property type="match status" value="1"/>
</dbReference>
<dbReference type="InterPro" id="IPR035919">
    <property type="entry name" value="EAL_sf"/>
</dbReference>
<dbReference type="GO" id="GO:0071111">
    <property type="term" value="F:cyclic-guanylate-specific phosphodiesterase activity"/>
    <property type="evidence" value="ECO:0007669"/>
    <property type="project" value="InterPro"/>
</dbReference>
<evidence type="ECO:0000313" key="5">
    <source>
        <dbReference type="Proteomes" id="UP000265614"/>
    </source>
</evidence>
<dbReference type="Proteomes" id="UP000265614">
    <property type="component" value="Unassembled WGS sequence"/>
</dbReference>
<dbReference type="SUPFAM" id="SSF55781">
    <property type="entry name" value="GAF domain-like"/>
    <property type="match status" value="2"/>
</dbReference>
<dbReference type="Pfam" id="PF01590">
    <property type="entry name" value="GAF"/>
    <property type="match status" value="1"/>
</dbReference>
<comment type="caution">
    <text evidence="4">The sequence shown here is derived from an EMBL/GenBank/DDBJ whole genome shotgun (WGS) entry which is preliminary data.</text>
</comment>
<keyword evidence="5" id="KW-1185">Reference proteome</keyword>
<dbReference type="InterPro" id="IPR050706">
    <property type="entry name" value="Cyclic-di-GMP_PDE-like"/>
</dbReference>
<dbReference type="SMART" id="SM00065">
    <property type="entry name" value="GAF"/>
    <property type="match status" value="2"/>
</dbReference>
<dbReference type="EMBL" id="QZEZ01000008">
    <property type="protein sequence ID" value="RJK93840.1"/>
    <property type="molecule type" value="Genomic_DNA"/>
</dbReference>
<reference evidence="4 5" key="1">
    <citation type="submission" date="2018-09" db="EMBL/GenBank/DDBJ databases">
        <title>YIM 75000 draft genome.</title>
        <authorList>
            <person name="Tang S."/>
            <person name="Feng Y."/>
        </authorList>
    </citation>
    <scope>NUCLEOTIDE SEQUENCE [LARGE SCALE GENOMIC DNA]</scope>
    <source>
        <strain evidence="4 5">YIM 75000</strain>
    </source>
</reference>
<evidence type="ECO:0000259" key="2">
    <source>
        <dbReference type="PROSITE" id="PS50883"/>
    </source>
</evidence>
<accession>A0A3A3YT18</accession>